<dbReference type="PANTHER" id="PTHR10742">
    <property type="entry name" value="FLAVIN MONOAMINE OXIDASE"/>
    <property type="match status" value="1"/>
</dbReference>
<protein>
    <recommendedName>
        <fullName evidence="4">Tryptophan 2-monooxygenase</fullName>
        <ecNumber evidence="3">1.13.12.3</ecNumber>
    </recommendedName>
</protein>
<organism evidence="8 9">
    <name type="scientific">Rhizosaccharibacter radicis</name>
    <dbReference type="NCBI Taxonomy" id="2782605"/>
    <lineage>
        <taxon>Bacteria</taxon>
        <taxon>Pseudomonadati</taxon>
        <taxon>Pseudomonadota</taxon>
        <taxon>Alphaproteobacteria</taxon>
        <taxon>Acetobacterales</taxon>
        <taxon>Acetobacteraceae</taxon>
        <taxon>Rhizosaccharibacter</taxon>
    </lineage>
</organism>
<evidence type="ECO:0000256" key="2">
    <source>
        <dbReference type="ARBA" id="ARBA00005833"/>
    </source>
</evidence>
<evidence type="ECO:0000256" key="3">
    <source>
        <dbReference type="ARBA" id="ARBA00012535"/>
    </source>
</evidence>
<name>A0ABT1VV64_9PROT</name>
<dbReference type="EMBL" id="JAMZEJ010000003">
    <property type="protein sequence ID" value="MCQ8240229.1"/>
    <property type="molecule type" value="Genomic_DNA"/>
</dbReference>
<comment type="caution">
    <text evidence="8">The sequence shown here is derived from an EMBL/GenBank/DDBJ whole genome shotgun (WGS) entry which is preliminary data.</text>
</comment>
<sequence length="438" mass="45619">MTIDAAIVGAGAAGLAAAARLRREGHTVAVLEAAPRIGGRARTLHPASLRGVCFDAGATWLHSTDNNPLVRLARAAGDDLLPAHTGDRMLFEAGGAPAAPDAEPAYERAERVWHEAAVQAAERGRDISLRDATAALPDLPWLANVEGWNGPVIAAADAESLSLLDWHRNLLPENDLRPAHGTGALLARRLGPDAGKVHLGHAVSRIAWGEPGDMVRVEGGFGTVEARSVIVTVSTGVLRDGRLRFEPRLPPDQLRALDGLPMGLLSKLAVPLRDAEANGVASSGRALGVPADTLLESRLGRRGDPMMLLSACPDRAPILVGFLGGRHARDLQHDARAMLAEARERVRAMLGAAAAAGLDPDTGEVSDWGTDPLHGGAYSFARPGHADAREMLGAPLGGGRLVLAGEACRTDGLAGTVGGAMLDGERAAGAVMNRLRRS</sequence>
<accession>A0ABT1VV64</accession>
<comment type="similarity">
    <text evidence="2">Belongs to the tryptophan 2-monooxygenase family.</text>
</comment>
<dbReference type="PRINTS" id="PR00419">
    <property type="entry name" value="ADXRDTASE"/>
</dbReference>
<keyword evidence="5" id="KW-0073">Auxin biosynthesis</keyword>
<dbReference type="Pfam" id="PF01593">
    <property type="entry name" value="Amino_oxidase"/>
    <property type="match status" value="1"/>
</dbReference>
<keyword evidence="9" id="KW-1185">Reference proteome</keyword>
<dbReference type="InterPro" id="IPR002937">
    <property type="entry name" value="Amino_oxidase"/>
</dbReference>
<dbReference type="InterPro" id="IPR050281">
    <property type="entry name" value="Flavin_monoamine_oxidase"/>
</dbReference>
<gene>
    <name evidence="8" type="ORF">NFI88_05155</name>
</gene>
<comment type="pathway">
    <text evidence="1">Plant hormone metabolism; auxin biosynthesis.</text>
</comment>
<evidence type="ECO:0000256" key="5">
    <source>
        <dbReference type="ARBA" id="ARBA00023070"/>
    </source>
</evidence>
<reference evidence="8 9" key="1">
    <citation type="submission" date="2022-06" db="EMBL/GenBank/DDBJ databases">
        <title>Rhizosaccharibacter gen. nov. sp. nov. KSS12, endophytic bacteria isolated from sugarcane.</title>
        <authorList>
            <person name="Pitiwittayakul N."/>
        </authorList>
    </citation>
    <scope>NUCLEOTIDE SEQUENCE [LARGE SCALE GENOMIC DNA]</scope>
    <source>
        <strain evidence="8 9">KSS12</strain>
    </source>
</reference>
<dbReference type="Proteomes" id="UP001524547">
    <property type="component" value="Unassembled WGS sequence"/>
</dbReference>
<dbReference type="InterPro" id="IPR036188">
    <property type="entry name" value="FAD/NAD-bd_sf"/>
</dbReference>
<dbReference type="SUPFAM" id="SSF54373">
    <property type="entry name" value="FAD-linked reductases, C-terminal domain"/>
    <property type="match status" value="1"/>
</dbReference>
<evidence type="ECO:0000313" key="9">
    <source>
        <dbReference type="Proteomes" id="UP001524547"/>
    </source>
</evidence>
<dbReference type="Gene3D" id="3.50.50.60">
    <property type="entry name" value="FAD/NAD(P)-binding domain"/>
    <property type="match status" value="1"/>
</dbReference>
<evidence type="ECO:0000256" key="6">
    <source>
        <dbReference type="ARBA" id="ARBA00047321"/>
    </source>
</evidence>
<evidence type="ECO:0000256" key="1">
    <source>
        <dbReference type="ARBA" id="ARBA00004814"/>
    </source>
</evidence>
<evidence type="ECO:0000256" key="4">
    <source>
        <dbReference type="ARBA" id="ARBA00017871"/>
    </source>
</evidence>
<evidence type="ECO:0000313" key="8">
    <source>
        <dbReference type="EMBL" id="MCQ8240229.1"/>
    </source>
</evidence>
<dbReference type="EC" id="1.13.12.3" evidence="3"/>
<evidence type="ECO:0000259" key="7">
    <source>
        <dbReference type="Pfam" id="PF01593"/>
    </source>
</evidence>
<comment type="catalytic activity">
    <reaction evidence="6">
        <text>L-tryptophan + O2 = indole-3-acetamide + CO2 + H2O</text>
        <dbReference type="Rhea" id="RHEA:16165"/>
        <dbReference type="ChEBI" id="CHEBI:15377"/>
        <dbReference type="ChEBI" id="CHEBI:15379"/>
        <dbReference type="ChEBI" id="CHEBI:16031"/>
        <dbReference type="ChEBI" id="CHEBI:16526"/>
        <dbReference type="ChEBI" id="CHEBI:57912"/>
        <dbReference type="EC" id="1.13.12.3"/>
    </reaction>
</comment>
<dbReference type="RefSeq" id="WP_422918976.1">
    <property type="nucleotide sequence ID" value="NZ_JAMZEJ010000003.1"/>
</dbReference>
<dbReference type="PANTHER" id="PTHR10742:SF410">
    <property type="entry name" value="LYSINE-SPECIFIC HISTONE DEMETHYLASE 2"/>
    <property type="match status" value="1"/>
</dbReference>
<feature type="domain" description="Amine oxidase" evidence="7">
    <location>
        <begin position="13"/>
        <end position="432"/>
    </location>
</feature>
<dbReference type="SUPFAM" id="SSF51905">
    <property type="entry name" value="FAD/NAD(P)-binding domain"/>
    <property type="match status" value="1"/>
</dbReference>
<proteinExistence type="inferred from homology"/>